<accession>A0A0J1HXL6</accession>
<organism evidence="1 2">
    <name type="scientific">Bacillus anthracis</name>
    <name type="common">anthrax bacterium</name>
    <dbReference type="NCBI Taxonomy" id="1392"/>
    <lineage>
        <taxon>Bacteria</taxon>
        <taxon>Bacillati</taxon>
        <taxon>Bacillota</taxon>
        <taxon>Bacilli</taxon>
        <taxon>Bacillales</taxon>
        <taxon>Bacillaceae</taxon>
        <taxon>Bacillus</taxon>
        <taxon>Bacillus cereus group</taxon>
    </lineage>
</organism>
<dbReference type="InterPro" id="IPR027417">
    <property type="entry name" value="P-loop_NTPase"/>
</dbReference>
<dbReference type="RefSeq" id="WP_047956710.1">
    <property type="nucleotide sequence ID" value="NZ_LDPG01000007.1"/>
</dbReference>
<dbReference type="Gene3D" id="3.40.50.300">
    <property type="entry name" value="P-loop containing nucleotide triphosphate hydrolases"/>
    <property type="match status" value="1"/>
</dbReference>
<sequence>MNNESINNNEIKSMAFWSNHVNEGKRTISQAVAQTLAKNDKRVLYVELDYLHPSFALSTGLTHPSKNMMRLIESRENFSIMNYIANKNDVIVSEAIREAMNKIPENLYFLSFPADYLFNEFPKLENPDFINTFITAIKECNFDITIFNLPNNLDDLFAYPVMLEVDRVFHIISPNLLRMQEYKKTRQVLENVEFDMQKWSTILNKSIMGISPQVYEEQALKEEIAFEISWDMKRPQAELELEIGSNGINEEVETLLSNMGFELKKSSIVPERKSKFNLFSRG</sequence>
<dbReference type="EMBL" id="LDPG01000007">
    <property type="protein sequence ID" value="KLV18436.1"/>
    <property type="molecule type" value="Genomic_DNA"/>
</dbReference>
<gene>
    <name evidence="1" type="ORF">ABW01_13770</name>
</gene>
<dbReference type="SUPFAM" id="SSF52540">
    <property type="entry name" value="P-loop containing nucleoside triphosphate hydrolases"/>
    <property type="match status" value="1"/>
</dbReference>
<protein>
    <submittedName>
        <fullName evidence="1">Uncharacterized protein</fullName>
    </submittedName>
</protein>
<proteinExistence type="predicted"/>
<evidence type="ECO:0000313" key="1">
    <source>
        <dbReference type="EMBL" id="KLV18436.1"/>
    </source>
</evidence>
<dbReference type="AlphaFoldDB" id="A0A0J1HXL6"/>
<dbReference type="Proteomes" id="UP000035904">
    <property type="component" value="Unassembled WGS sequence"/>
</dbReference>
<name>A0A0J1HXL6_BACAN</name>
<dbReference type="PATRIC" id="fig|1392.242.peg.5794"/>
<evidence type="ECO:0000313" key="2">
    <source>
        <dbReference type="Proteomes" id="UP000035904"/>
    </source>
</evidence>
<reference evidence="1 2" key="1">
    <citation type="submission" date="2015-05" db="EMBL/GenBank/DDBJ databases">
        <title>Whole genome sequence and identification of bacterial endophytes from Costus igneus.</title>
        <authorList>
            <person name="Lee Y.P."/>
            <person name="Gan H.M."/>
            <person name="Eng W."/>
            <person name="Wheatley M.S."/>
            <person name="Caraballo A."/>
            <person name="Polter S."/>
            <person name="Savka M.A."/>
            <person name="Hudson A.O."/>
        </authorList>
    </citation>
    <scope>NUCLEOTIDE SEQUENCE [LARGE SCALE GENOMIC DNA]</scope>
    <source>
        <strain evidence="1 2">RIT375</strain>
    </source>
</reference>
<comment type="caution">
    <text evidence="1">The sequence shown here is derived from an EMBL/GenBank/DDBJ whole genome shotgun (WGS) entry which is preliminary data.</text>
</comment>